<protein>
    <recommendedName>
        <fullName evidence="7">EF-hand domain-containing protein</fullName>
    </recommendedName>
</protein>
<dbReference type="PANTHER" id="PTHR23055">
    <property type="entry name" value="CALCIUM BINDING PROTEINS"/>
    <property type="match status" value="1"/>
</dbReference>
<dbReference type="PROSITE" id="PS00018">
    <property type="entry name" value="EF_HAND_1"/>
    <property type="match status" value="3"/>
</dbReference>
<comment type="caution">
    <text evidence="8">The sequence shown here is derived from an EMBL/GenBank/DDBJ whole genome shotgun (WGS) entry which is preliminary data.</text>
</comment>
<dbReference type="GO" id="GO:0120199">
    <property type="term" value="C:cone photoreceptor outer segment"/>
    <property type="evidence" value="ECO:0007669"/>
    <property type="project" value="TreeGrafter"/>
</dbReference>
<evidence type="ECO:0000256" key="6">
    <source>
        <dbReference type="SAM" id="MobiDB-lite"/>
    </source>
</evidence>
<dbReference type="GO" id="GO:0001917">
    <property type="term" value="C:photoreceptor inner segment"/>
    <property type="evidence" value="ECO:0007669"/>
    <property type="project" value="TreeGrafter"/>
</dbReference>
<dbReference type="CDD" id="cd00051">
    <property type="entry name" value="EFh"/>
    <property type="match status" value="2"/>
</dbReference>
<feature type="domain" description="EF-hand" evidence="7">
    <location>
        <begin position="51"/>
        <end position="86"/>
    </location>
</feature>
<proteinExistence type="predicted"/>
<keyword evidence="1" id="KW-0519">Myristate</keyword>
<evidence type="ECO:0000256" key="3">
    <source>
        <dbReference type="ARBA" id="ARBA00022737"/>
    </source>
</evidence>
<organism evidence="8 9">
    <name type="scientific">Aldrovandia affinis</name>
    <dbReference type="NCBI Taxonomy" id="143900"/>
    <lineage>
        <taxon>Eukaryota</taxon>
        <taxon>Metazoa</taxon>
        <taxon>Chordata</taxon>
        <taxon>Craniata</taxon>
        <taxon>Vertebrata</taxon>
        <taxon>Euteleostomi</taxon>
        <taxon>Actinopterygii</taxon>
        <taxon>Neopterygii</taxon>
        <taxon>Teleostei</taxon>
        <taxon>Notacanthiformes</taxon>
        <taxon>Halosauridae</taxon>
        <taxon>Aldrovandia</taxon>
    </lineage>
</organism>
<sequence>MGQSQSEVDSEVHLGEIQKLYSKFATECPSGNLHLHEFKRILGVSSKSSVEESAYLDSVFRSLDTNEDNTIDFLEYVAAVHIILRGKLEDKLRWSFKVYDSDGNGLLDKNEVRYIIKIIAGIREHSGHMSDSLSPEQICDQIFDLVDKNNDGQISFEEFLEGAQKDQWVLDHLKLDVKPSAWLLEQQRKSKFYKRLRETVKAMTRTEPQLDSTAPELTSLNEMHITTQMSSTSKCDGAHSQLNGQAEDPWMNISKKALA</sequence>
<evidence type="ECO:0000256" key="4">
    <source>
        <dbReference type="ARBA" id="ARBA00022837"/>
    </source>
</evidence>
<dbReference type="Gene3D" id="1.10.238.10">
    <property type="entry name" value="EF-hand"/>
    <property type="match status" value="2"/>
</dbReference>
<dbReference type="InterPro" id="IPR018247">
    <property type="entry name" value="EF_Hand_1_Ca_BS"/>
</dbReference>
<dbReference type="Proteomes" id="UP001221898">
    <property type="component" value="Unassembled WGS sequence"/>
</dbReference>
<accession>A0AAD7WYP8</accession>
<name>A0AAD7WYP8_9TELE</name>
<evidence type="ECO:0000256" key="5">
    <source>
        <dbReference type="ARBA" id="ARBA00023288"/>
    </source>
</evidence>
<dbReference type="Pfam" id="PF13202">
    <property type="entry name" value="EF-hand_5"/>
    <property type="match status" value="1"/>
</dbReference>
<dbReference type="PROSITE" id="PS50222">
    <property type="entry name" value="EF_HAND_2"/>
    <property type="match status" value="3"/>
</dbReference>
<dbReference type="InterPro" id="IPR028846">
    <property type="entry name" value="Recoverin"/>
</dbReference>
<dbReference type="InterPro" id="IPR002048">
    <property type="entry name" value="EF_hand_dom"/>
</dbReference>
<dbReference type="EMBL" id="JAINUG010000017">
    <property type="protein sequence ID" value="KAJ8413069.1"/>
    <property type="molecule type" value="Genomic_DNA"/>
</dbReference>
<feature type="domain" description="EF-hand" evidence="7">
    <location>
        <begin position="87"/>
        <end position="122"/>
    </location>
</feature>
<dbReference type="GO" id="GO:0005509">
    <property type="term" value="F:calcium ion binding"/>
    <property type="evidence" value="ECO:0007669"/>
    <property type="project" value="InterPro"/>
</dbReference>
<dbReference type="PRINTS" id="PR00450">
    <property type="entry name" value="RECOVERIN"/>
</dbReference>
<keyword evidence="3" id="KW-0677">Repeat</keyword>
<feature type="region of interest" description="Disordered" evidence="6">
    <location>
        <begin position="230"/>
        <end position="253"/>
    </location>
</feature>
<feature type="compositionally biased region" description="Polar residues" evidence="6">
    <location>
        <begin position="230"/>
        <end position="244"/>
    </location>
</feature>
<evidence type="ECO:0000256" key="2">
    <source>
        <dbReference type="ARBA" id="ARBA00022723"/>
    </source>
</evidence>
<feature type="domain" description="EF-hand" evidence="7">
    <location>
        <begin position="134"/>
        <end position="169"/>
    </location>
</feature>
<gene>
    <name evidence="8" type="ORF">AAFF_G00106510</name>
</gene>
<evidence type="ECO:0000313" key="8">
    <source>
        <dbReference type="EMBL" id="KAJ8413069.1"/>
    </source>
</evidence>
<evidence type="ECO:0000259" key="7">
    <source>
        <dbReference type="PROSITE" id="PS50222"/>
    </source>
</evidence>
<keyword evidence="4" id="KW-0106">Calcium</keyword>
<dbReference type="AlphaFoldDB" id="A0AAD7WYP8"/>
<keyword evidence="9" id="KW-1185">Reference proteome</keyword>
<dbReference type="Pfam" id="PF13499">
    <property type="entry name" value="EF-hand_7"/>
    <property type="match status" value="1"/>
</dbReference>
<keyword evidence="5" id="KW-0449">Lipoprotein</keyword>
<dbReference type="GO" id="GO:0007601">
    <property type="term" value="P:visual perception"/>
    <property type="evidence" value="ECO:0007669"/>
    <property type="project" value="TreeGrafter"/>
</dbReference>
<keyword evidence="2" id="KW-0479">Metal-binding</keyword>
<dbReference type="SUPFAM" id="SSF47473">
    <property type="entry name" value="EF-hand"/>
    <property type="match status" value="1"/>
</dbReference>
<dbReference type="GO" id="GO:0008048">
    <property type="term" value="F:calcium sensitive guanylate cyclase activator activity"/>
    <property type="evidence" value="ECO:0007669"/>
    <property type="project" value="TreeGrafter"/>
</dbReference>
<evidence type="ECO:0000313" key="9">
    <source>
        <dbReference type="Proteomes" id="UP001221898"/>
    </source>
</evidence>
<dbReference type="InterPro" id="IPR011992">
    <property type="entry name" value="EF-hand-dom_pair"/>
</dbReference>
<dbReference type="PANTHER" id="PTHR23055:SF168">
    <property type="entry name" value="GUANYLATE CYCLASE ACTIVATING PROTEIN 7"/>
    <property type="match status" value="1"/>
</dbReference>
<dbReference type="FunFam" id="1.10.238.10:FF:000052">
    <property type="entry name" value="Guanylate cyclase activator 1A"/>
    <property type="match status" value="1"/>
</dbReference>
<evidence type="ECO:0000256" key="1">
    <source>
        <dbReference type="ARBA" id="ARBA00022707"/>
    </source>
</evidence>
<dbReference type="SMART" id="SM00054">
    <property type="entry name" value="EFh"/>
    <property type="match status" value="3"/>
</dbReference>
<reference evidence="8" key="1">
    <citation type="journal article" date="2023" name="Science">
        <title>Genome structures resolve the early diversification of teleost fishes.</title>
        <authorList>
            <person name="Parey E."/>
            <person name="Louis A."/>
            <person name="Montfort J."/>
            <person name="Bouchez O."/>
            <person name="Roques C."/>
            <person name="Iampietro C."/>
            <person name="Lluch J."/>
            <person name="Castinel A."/>
            <person name="Donnadieu C."/>
            <person name="Desvignes T."/>
            <person name="Floi Bucao C."/>
            <person name="Jouanno E."/>
            <person name="Wen M."/>
            <person name="Mejri S."/>
            <person name="Dirks R."/>
            <person name="Jansen H."/>
            <person name="Henkel C."/>
            <person name="Chen W.J."/>
            <person name="Zahm M."/>
            <person name="Cabau C."/>
            <person name="Klopp C."/>
            <person name="Thompson A.W."/>
            <person name="Robinson-Rechavi M."/>
            <person name="Braasch I."/>
            <person name="Lecointre G."/>
            <person name="Bobe J."/>
            <person name="Postlethwait J.H."/>
            <person name="Berthelot C."/>
            <person name="Roest Crollius H."/>
            <person name="Guiguen Y."/>
        </authorList>
    </citation>
    <scope>NUCLEOTIDE SEQUENCE</scope>
    <source>
        <strain evidence="8">NC1722</strain>
    </source>
</reference>